<accession>A0A6B1IS38</accession>
<reference evidence="1 2" key="1">
    <citation type="submission" date="2019-11" db="EMBL/GenBank/DDBJ databases">
        <title>Genome sequences of 17 halophilic strains isolated from different environments.</title>
        <authorList>
            <person name="Furrow R.E."/>
        </authorList>
    </citation>
    <scope>NUCLEOTIDE SEQUENCE [LARGE SCALE GENOMIC DNA]</scope>
    <source>
        <strain evidence="1 2">22517_05_Cabo</strain>
    </source>
</reference>
<sequence length="82" mass="9477">MDKKDDFSQSVKFVESGSDQWYQAEFETRSQAELIRNSEEVELHPSDDRRKKTVKLSLSTSRNALEQVSKNAIDQPSPFDQI</sequence>
<dbReference type="RefSeq" id="WP_159369536.1">
    <property type="nucleotide sequence ID" value="NZ_WMEO01000035.1"/>
</dbReference>
<protein>
    <submittedName>
        <fullName evidence="1">Uncharacterized protein</fullName>
    </submittedName>
</protein>
<evidence type="ECO:0000313" key="1">
    <source>
        <dbReference type="EMBL" id="MYL17904.1"/>
    </source>
</evidence>
<comment type="caution">
    <text evidence="1">The sequence shown here is derived from an EMBL/GenBank/DDBJ whole genome shotgun (WGS) entry which is preliminary data.</text>
</comment>
<name>A0A6B1IS38_9EURY</name>
<dbReference type="EMBL" id="WMEO01000035">
    <property type="protein sequence ID" value="MYL17904.1"/>
    <property type="molecule type" value="Genomic_DNA"/>
</dbReference>
<dbReference type="AlphaFoldDB" id="A0A6B1IS38"/>
<gene>
    <name evidence="1" type="ORF">GLW36_14775</name>
</gene>
<evidence type="ECO:0000313" key="2">
    <source>
        <dbReference type="Proteomes" id="UP000460194"/>
    </source>
</evidence>
<organism evidence="1 2">
    <name type="scientific">Halorubrum distributum</name>
    <dbReference type="NCBI Taxonomy" id="29283"/>
    <lineage>
        <taxon>Archaea</taxon>
        <taxon>Methanobacteriati</taxon>
        <taxon>Methanobacteriota</taxon>
        <taxon>Stenosarchaea group</taxon>
        <taxon>Halobacteria</taxon>
        <taxon>Halobacteriales</taxon>
        <taxon>Haloferacaceae</taxon>
        <taxon>Halorubrum</taxon>
        <taxon>Halorubrum distributum group</taxon>
    </lineage>
</organism>
<dbReference type="Proteomes" id="UP000460194">
    <property type="component" value="Unassembled WGS sequence"/>
</dbReference>
<proteinExistence type="predicted"/>